<feature type="domain" description="RNA 3'-terminal phosphate cyclase insert" evidence="7">
    <location>
        <begin position="188"/>
        <end position="284"/>
    </location>
</feature>
<feature type="domain" description="RNA 3'-terminal phosphate cyclase" evidence="6">
    <location>
        <begin position="15"/>
        <end position="335"/>
    </location>
</feature>
<dbReference type="InterPro" id="IPR036553">
    <property type="entry name" value="RPTC_insert"/>
</dbReference>
<dbReference type="Pfam" id="PF05189">
    <property type="entry name" value="RTC_insert"/>
    <property type="match status" value="1"/>
</dbReference>
<evidence type="ECO:0000256" key="1">
    <source>
        <dbReference type="ARBA" id="ARBA00009206"/>
    </source>
</evidence>
<dbReference type="SUPFAM" id="SSF55205">
    <property type="entry name" value="EPT/RTPC-like"/>
    <property type="match status" value="1"/>
</dbReference>
<dbReference type="InterPro" id="IPR037136">
    <property type="entry name" value="RNA3'_phos_cyclase_dom_sf"/>
</dbReference>
<comment type="similarity">
    <text evidence="1">Belongs to the RNA 3'-terminal cyclase family. Type 1 subfamily.</text>
</comment>
<keyword evidence="3" id="KW-0547">Nucleotide-binding</keyword>
<dbReference type="PIRSF" id="PIRSF005378">
    <property type="entry name" value="RNA3'_term_phos_cycl_euk"/>
    <property type="match status" value="1"/>
</dbReference>
<dbReference type="InterPro" id="IPR017770">
    <property type="entry name" value="RNA3'_term_phos_cyc_type_1"/>
</dbReference>
<dbReference type="PANTHER" id="PTHR11096:SF0">
    <property type="entry name" value="RNA 3'-TERMINAL PHOSPHATE CYCLASE"/>
    <property type="match status" value="1"/>
</dbReference>
<dbReference type="InterPro" id="IPR023797">
    <property type="entry name" value="RNA3'_phos_cyclase_dom"/>
</dbReference>
<dbReference type="PANTHER" id="PTHR11096">
    <property type="entry name" value="RNA 3' TERMINAL PHOSPHATE CYCLASE"/>
    <property type="match status" value="1"/>
</dbReference>
<accession>A0ABY7AY42</accession>
<reference evidence="8" key="1">
    <citation type="submission" date="2022-11" db="EMBL/GenBank/DDBJ databases">
        <authorList>
            <person name="Mo P."/>
        </authorList>
    </citation>
    <scope>NUCLEOTIDE SEQUENCE</scope>
    <source>
        <strain evidence="8">HUAS 11-8</strain>
    </source>
</reference>
<dbReference type="EC" id="6.5.1.4" evidence="5"/>
<organism evidence="8 9">
    <name type="scientific">Amycolatopsis cynarae</name>
    <dbReference type="NCBI Taxonomy" id="2995223"/>
    <lineage>
        <taxon>Bacteria</taxon>
        <taxon>Bacillati</taxon>
        <taxon>Actinomycetota</taxon>
        <taxon>Actinomycetes</taxon>
        <taxon>Pseudonocardiales</taxon>
        <taxon>Pseudonocardiaceae</taxon>
        <taxon>Amycolatopsis</taxon>
    </lineage>
</organism>
<keyword evidence="9" id="KW-1185">Reference proteome</keyword>
<dbReference type="InterPro" id="IPR000228">
    <property type="entry name" value="RNA3'_term_phos_cyc"/>
</dbReference>
<evidence type="ECO:0000313" key="9">
    <source>
        <dbReference type="Proteomes" id="UP001163203"/>
    </source>
</evidence>
<evidence type="ECO:0000256" key="2">
    <source>
        <dbReference type="ARBA" id="ARBA00022598"/>
    </source>
</evidence>
<protein>
    <recommendedName>
        <fullName evidence="5">RNA 3'-terminal phosphate cyclase</fullName>
        <ecNumber evidence="5">6.5.1.4</ecNumber>
    </recommendedName>
</protein>
<dbReference type="InterPro" id="IPR013791">
    <property type="entry name" value="RNA3'-term_phos_cycl_insert"/>
</dbReference>
<dbReference type="NCBIfam" id="TIGR03399">
    <property type="entry name" value="RNA_3prim_cycl"/>
    <property type="match status" value="1"/>
</dbReference>
<dbReference type="Gene3D" id="3.65.10.20">
    <property type="entry name" value="RNA 3'-terminal phosphate cyclase domain"/>
    <property type="match status" value="1"/>
</dbReference>
<evidence type="ECO:0000256" key="5">
    <source>
        <dbReference type="NCBIfam" id="TIGR03399"/>
    </source>
</evidence>
<evidence type="ECO:0000259" key="7">
    <source>
        <dbReference type="Pfam" id="PF05189"/>
    </source>
</evidence>
<sequence>MDDQPVVRVDGSLHAGSGSIVRQAVAYAALTGHAVRLTQARARRRPPGLRPQHVRAVEALRDLVGGTLDGAAVGSTTVGFSPDRRSPQGRYRWDIGSAGSATALALAVLPVLARRGRGVEAEIRGGLFQDFAPSIFHLQHVVLPLLARMGVDARLDLVRPGYLPAGDGVLRLTVSRAPQRLHAITLDHPGPVRSVWGIALSSHLDERQVSARMARAARAVAAAHGFDATIDERSETTATHAGAALALFADRDRGIRLGADSVGAPHRRAETIGTRTARHLLAEVDGGATLDRFAADQVIPFAALADGDTLFRVRSVTAHLTTGLWLASLFLDVRADLANGRVLVHGSGHEDRFP</sequence>
<proteinExistence type="inferred from homology"/>
<comment type="catalytic activity">
    <reaction evidence="4">
        <text>a 3'-end 3'-phospho-ribonucleotide-RNA + ATP = a 3'-end 2',3'-cyclophospho-ribonucleotide-RNA + AMP + diphosphate</text>
        <dbReference type="Rhea" id="RHEA:23976"/>
        <dbReference type="Rhea" id="RHEA-COMP:10463"/>
        <dbReference type="Rhea" id="RHEA-COMP:10464"/>
        <dbReference type="ChEBI" id="CHEBI:30616"/>
        <dbReference type="ChEBI" id="CHEBI:33019"/>
        <dbReference type="ChEBI" id="CHEBI:83062"/>
        <dbReference type="ChEBI" id="CHEBI:83064"/>
        <dbReference type="ChEBI" id="CHEBI:456215"/>
        <dbReference type="EC" id="6.5.1.4"/>
    </reaction>
</comment>
<dbReference type="Gene3D" id="3.30.360.20">
    <property type="entry name" value="RNA 3'-terminal phosphate cyclase, insert domain"/>
    <property type="match status" value="1"/>
</dbReference>
<keyword evidence="2" id="KW-0436">Ligase</keyword>
<dbReference type="Proteomes" id="UP001163203">
    <property type="component" value="Chromosome"/>
</dbReference>
<gene>
    <name evidence="8" type="primary">rtcA</name>
    <name evidence="8" type="ORF">ORV05_21455</name>
</gene>
<dbReference type="EMBL" id="CP113836">
    <property type="protein sequence ID" value="WAL63571.1"/>
    <property type="molecule type" value="Genomic_DNA"/>
</dbReference>
<dbReference type="Pfam" id="PF01137">
    <property type="entry name" value="RTC"/>
    <property type="match status" value="1"/>
</dbReference>
<evidence type="ECO:0000256" key="4">
    <source>
        <dbReference type="ARBA" id="ARBA00024481"/>
    </source>
</evidence>
<name>A0ABY7AY42_9PSEU</name>
<evidence type="ECO:0000313" key="8">
    <source>
        <dbReference type="EMBL" id="WAL63571.1"/>
    </source>
</evidence>
<evidence type="ECO:0000259" key="6">
    <source>
        <dbReference type="Pfam" id="PF01137"/>
    </source>
</evidence>
<dbReference type="RefSeq" id="WP_268753811.1">
    <property type="nucleotide sequence ID" value="NZ_CP113836.1"/>
</dbReference>
<dbReference type="InterPro" id="IPR013792">
    <property type="entry name" value="RNA3'P_cycl/enolpyr_Trfase_a/b"/>
</dbReference>
<evidence type="ECO:0000256" key="3">
    <source>
        <dbReference type="ARBA" id="ARBA00022741"/>
    </source>
</evidence>